<reference evidence="1 2" key="1">
    <citation type="journal article" date="2019" name="Int. J. Syst. Evol. Microbiol.">
        <title>The Global Catalogue of Microorganisms (GCM) 10K type strain sequencing project: providing services to taxonomists for standard genome sequencing and annotation.</title>
        <authorList>
            <consortium name="The Broad Institute Genomics Platform"/>
            <consortium name="The Broad Institute Genome Sequencing Center for Infectious Disease"/>
            <person name="Wu L."/>
            <person name="Ma J."/>
        </authorList>
    </citation>
    <scope>NUCLEOTIDE SEQUENCE [LARGE SCALE GENOMIC DNA]</scope>
    <source>
        <strain evidence="1 2">JCM 15608</strain>
    </source>
</reference>
<evidence type="ECO:0000313" key="1">
    <source>
        <dbReference type="EMBL" id="GAA0820932.1"/>
    </source>
</evidence>
<comment type="caution">
    <text evidence="1">The sequence shown here is derived from an EMBL/GenBank/DDBJ whole genome shotgun (WGS) entry which is preliminary data.</text>
</comment>
<evidence type="ECO:0000313" key="2">
    <source>
        <dbReference type="Proteomes" id="UP001500021"/>
    </source>
</evidence>
<proteinExistence type="predicted"/>
<dbReference type="Proteomes" id="UP001500021">
    <property type="component" value="Unassembled WGS sequence"/>
</dbReference>
<gene>
    <name evidence="1" type="ORF">GCM10009111_27160</name>
</gene>
<protein>
    <submittedName>
        <fullName evidence="1">Uncharacterized protein</fullName>
    </submittedName>
</protein>
<dbReference type="EMBL" id="BAAAFA010000009">
    <property type="protein sequence ID" value="GAA0820932.1"/>
    <property type="molecule type" value="Genomic_DNA"/>
</dbReference>
<sequence length="403" mass="45669">MKTLIVILLFVSTLVLIAQIDDELSSQSNELMAYIETPVYNEAYFYLLGFYANKNDEPADVGKALFKQYQQLELNDSYQVVEYEQAKKLPLPSGELFCRAWEEGCLALLFSSDLSDELQQTDYQVLLARVNHFHQFNHYQTLTKPLITEVFPPLQYLRAAERIKVLHAIKAHQAGNSQGAITALQQQLSTLRKFLALQDNLIGKVFFLMKAAEVVDVLSVIGAQSQLNLDTIKTLSHEEKDLSKSFAREFAMSFYMLKALDRDPEIFHLGDDFPGWITRILYKPNMTVNANASVYTQLGQRSLLTPAQFAKTTGADISGSKSFIRNYIGSVLTDIALPNFDEYIARFMDFDAKVTLFNHLYGGVDKAKSPYDKNEPPIKAAKRVCFNGPLQDDYMLRCVTTKI</sequence>
<keyword evidence="2" id="KW-1185">Reference proteome</keyword>
<accession>A0ABN1L9F2</accession>
<organism evidence="1 2">
    <name type="scientific">Colwellia asteriadis</name>
    <dbReference type="NCBI Taxonomy" id="517723"/>
    <lineage>
        <taxon>Bacteria</taxon>
        <taxon>Pseudomonadati</taxon>
        <taxon>Pseudomonadota</taxon>
        <taxon>Gammaproteobacteria</taxon>
        <taxon>Alteromonadales</taxon>
        <taxon>Colwelliaceae</taxon>
        <taxon>Colwellia</taxon>
    </lineage>
</organism>
<dbReference type="RefSeq" id="WP_343818126.1">
    <property type="nucleotide sequence ID" value="NZ_BAAAFA010000009.1"/>
</dbReference>
<name>A0ABN1L9F2_9GAMM</name>